<evidence type="ECO:0000256" key="1">
    <source>
        <dbReference type="SAM" id="Phobius"/>
    </source>
</evidence>
<keyword evidence="4" id="KW-1185">Reference proteome</keyword>
<feature type="transmembrane region" description="Helical" evidence="1">
    <location>
        <begin position="33"/>
        <end position="51"/>
    </location>
</feature>
<dbReference type="Proteomes" id="UP000325030">
    <property type="component" value="Chromosome"/>
</dbReference>
<keyword evidence="1" id="KW-0472">Membrane</keyword>
<dbReference type="EMBL" id="AP018930">
    <property type="protein sequence ID" value="BBG28089.1"/>
    <property type="molecule type" value="Genomic_DNA"/>
</dbReference>
<keyword evidence="1" id="KW-0812">Transmembrane</keyword>
<dbReference type="OrthoDB" id="44046at2157"/>
<reference evidence="5" key="1">
    <citation type="submission" date="2018-09" db="EMBL/GenBank/DDBJ databases">
        <title>Complete Genome Sequencing of Sulfolobus sp. JCM 16834.</title>
        <authorList>
            <person name="Kato S."/>
            <person name="Itoh T."/>
            <person name="Ohkuma M."/>
        </authorList>
    </citation>
    <scope>NUCLEOTIDE SEQUENCE [LARGE SCALE GENOMIC DNA]</scope>
    <source>
        <strain evidence="5">IC-007</strain>
    </source>
</reference>
<reference evidence="2 4" key="2">
    <citation type="journal article" date="2020" name="Int. J. Syst. Evol. Microbiol.">
        <title>Sulfuracidifex tepidarius gen. nov., sp. nov. and transfer of Sulfolobus metallicus Huber and Stetter 1992 to the genus Sulfuracidifex as Sulfuracidifex metallicus comb. nov.</title>
        <authorList>
            <person name="Itoh T."/>
            <person name="Miura T."/>
            <person name="Sakai H.D."/>
            <person name="Kato S."/>
            <person name="Ohkuma M."/>
            <person name="Takashina T."/>
        </authorList>
    </citation>
    <scope>NUCLEOTIDE SEQUENCE [LARGE SCALE GENOMIC DNA]</scope>
    <source>
        <strain evidence="2 4">IC-006</strain>
        <strain evidence="3">IC-007</strain>
    </source>
</reference>
<evidence type="ECO:0000313" key="2">
    <source>
        <dbReference type="EMBL" id="BBG25295.1"/>
    </source>
</evidence>
<dbReference type="Proteomes" id="UP000322983">
    <property type="component" value="Chromosome"/>
</dbReference>
<evidence type="ECO:0000313" key="4">
    <source>
        <dbReference type="Proteomes" id="UP000322983"/>
    </source>
</evidence>
<dbReference type="EMBL" id="AP018929">
    <property type="protein sequence ID" value="BBG25295.1"/>
    <property type="molecule type" value="Genomic_DNA"/>
</dbReference>
<dbReference type="GeneID" id="41718915"/>
<protein>
    <submittedName>
        <fullName evidence="2">Uncharacterized protein</fullName>
    </submittedName>
</protein>
<accession>A0A510DYK1</accession>
<organism evidence="2 4">
    <name type="scientific">Sulfuracidifex tepidarius</name>
    <dbReference type="NCBI Taxonomy" id="1294262"/>
    <lineage>
        <taxon>Archaea</taxon>
        <taxon>Thermoproteota</taxon>
        <taxon>Thermoprotei</taxon>
        <taxon>Sulfolobales</taxon>
        <taxon>Sulfolobaceae</taxon>
        <taxon>Sulfuracidifex</taxon>
    </lineage>
</organism>
<evidence type="ECO:0000313" key="5">
    <source>
        <dbReference type="Proteomes" id="UP000325030"/>
    </source>
</evidence>
<dbReference type="RefSeq" id="WP_054845839.1">
    <property type="nucleotide sequence ID" value="NZ_AP018929.1"/>
</dbReference>
<gene>
    <name evidence="2" type="ORF">IC006_2630</name>
    <name evidence="3" type="ORF">IC007_2644</name>
</gene>
<dbReference type="KEGG" id="step:IC006_2630"/>
<accession>A0A510E6F1</accession>
<feature type="transmembrane region" description="Helical" evidence="1">
    <location>
        <begin position="57"/>
        <end position="76"/>
    </location>
</feature>
<proteinExistence type="predicted"/>
<sequence length="116" mass="13630">MQKKAIAFSDDGYYIVEINGEEVMFRRAKELDFLYYVSFLSLLPIVIVYALTSTTWVLGLIFLPFLFYLTYLRLALTKFTPENVSRLLSVETKKNIIKINSEAKTFIMQKGRHYRL</sequence>
<keyword evidence="1" id="KW-1133">Transmembrane helix</keyword>
<name>A0A510DYK1_9CREN</name>
<evidence type="ECO:0000313" key="3">
    <source>
        <dbReference type="EMBL" id="BBG28089.1"/>
    </source>
</evidence>
<dbReference type="AlphaFoldDB" id="A0A510DYK1"/>